<dbReference type="PROSITE" id="PS51257">
    <property type="entry name" value="PROKAR_LIPOPROTEIN"/>
    <property type="match status" value="1"/>
</dbReference>
<proteinExistence type="predicted"/>
<protein>
    <submittedName>
        <fullName evidence="1">Uncharacterized protein</fullName>
    </submittedName>
</protein>
<name>A0A8J3F1H5_9BACI</name>
<comment type="caution">
    <text evidence="1">The sequence shown here is derived from an EMBL/GenBank/DDBJ whole genome shotgun (WGS) entry which is preliminary data.</text>
</comment>
<dbReference type="EMBL" id="BMHB01000003">
    <property type="protein sequence ID" value="GGI17407.1"/>
    <property type="molecule type" value="Genomic_DNA"/>
</dbReference>
<sequence>MKKTYMIFLVLLLIIVSGCTKVFDTEPPEAIAKINNKEIALKRGGYHWTTEEGALTKATIADAASPNQIAQDLIASPVEKGSEATIEFSDHSKPQLTYNFWEGDQSGKSISMEGNKITFPSNSGKYVIEVNATWSNGDASYTFVIDVK</sequence>
<dbReference type="OrthoDB" id="2452352at2"/>
<dbReference type="Proteomes" id="UP000626244">
    <property type="component" value="Unassembled WGS sequence"/>
</dbReference>
<dbReference type="RefSeq" id="WP_088002101.1">
    <property type="nucleotide sequence ID" value="NZ_NETJ01000005.1"/>
</dbReference>
<evidence type="ECO:0000313" key="1">
    <source>
        <dbReference type="EMBL" id="GGI17407.1"/>
    </source>
</evidence>
<accession>A0A8J3F1H5</accession>
<reference evidence="2" key="1">
    <citation type="journal article" date="2019" name="Int. J. Syst. Evol. Microbiol.">
        <title>The Global Catalogue of Microorganisms (GCM) 10K type strain sequencing project: providing services to taxonomists for standard genome sequencing and annotation.</title>
        <authorList>
            <consortium name="The Broad Institute Genomics Platform"/>
            <consortium name="The Broad Institute Genome Sequencing Center for Infectious Disease"/>
            <person name="Wu L."/>
            <person name="Ma J."/>
        </authorList>
    </citation>
    <scope>NUCLEOTIDE SEQUENCE [LARGE SCALE GENOMIC DNA]</scope>
    <source>
        <strain evidence="2">CGMCC 1.14993</strain>
    </source>
</reference>
<dbReference type="AlphaFoldDB" id="A0A8J3F1H5"/>
<gene>
    <name evidence="1" type="ORF">GCM10007380_37790</name>
</gene>
<evidence type="ECO:0000313" key="2">
    <source>
        <dbReference type="Proteomes" id="UP000626244"/>
    </source>
</evidence>
<keyword evidence="2" id="KW-1185">Reference proteome</keyword>
<organism evidence="1 2">
    <name type="scientific">Gottfriedia solisilvae</name>
    <dbReference type="NCBI Taxonomy" id="1516104"/>
    <lineage>
        <taxon>Bacteria</taxon>
        <taxon>Bacillati</taxon>
        <taxon>Bacillota</taxon>
        <taxon>Bacilli</taxon>
        <taxon>Bacillales</taxon>
        <taxon>Bacillaceae</taxon>
        <taxon>Gottfriedia</taxon>
    </lineage>
</organism>